<dbReference type="Proteomes" id="UP000279259">
    <property type="component" value="Unassembled WGS sequence"/>
</dbReference>
<feature type="compositionally biased region" description="Pro residues" evidence="1">
    <location>
        <begin position="233"/>
        <end position="244"/>
    </location>
</feature>
<evidence type="ECO:0000313" key="2">
    <source>
        <dbReference type="EMBL" id="RSH85331.1"/>
    </source>
</evidence>
<feature type="region of interest" description="Disordered" evidence="1">
    <location>
        <begin position="224"/>
        <end position="319"/>
    </location>
</feature>
<protein>
    <submittedName>
        <fullName evidence="2">Uncharacterized protein</fullName>
    </submittedName>
</protein>
<comment type="caution">
    <text evidence="2">The sequence shown here is derived from an EMBL/GenBank/DDBJ whole genome shotgun (WGS) entry which is preliminary data.</text>
</comment>
<evidence type="ECO:0000313" key="3">
    <source>
        <dbReference type="Proteomes" id="UP000279259"/>
    </source>
</evidence>
<dbReference type="Gene3D" id="1.20.1270.60">
    <property type="entry name" value="Arfaptin homology (AH) domain/BAR domain"/>
    <property type="match status" value="1"/>
</dbReference>
<keyword evidence="3" id="KW-1185">Reference proteome</keyword>
<organism evidence="2 3">
    <name type="scientific">Saitozyma podzolica</name>
    <dbReference type="NCBI Taxonomy" id="1890683"/>
    <lineage>
        <taxon>Eukaryota</taxon>
        <taxon>Fungi</taxon>
        <taxon>Dikarya</taxon>
        <taxon>Basidiomycota</taxon>
        <taxon>Agaricomycotina</taxon>
        <taxon>Tremellomycetes</taxon>
        <taxon>Tremellales</taxon>
        <taxon>Trimorphomycetaceae</taxon>
        <taxon>Saitozyma</taxon>
    </lineage>
</organism>
<dbReference type="STRING" id="1890683.A0A427Y2M6"/>
<accession>A0A427Y2M6</accession>
<dbReference type="AlphaFoldDB" id="A0A427Y2M6"/>
<dbReference type="InterPro" id="IPR027267">
    <property type="entry name" value="AH/BAR_dom_sf"/>
</dbReference>
<dbReference type="EMBL" id="RSCD01000020">
    <property type="protein sequence ID" value="RSH85331.1"/>
    <property type="molecule type" value="Genomic_DNA"/>
</dbReference>
<sequence>MPHRCLLRVRLSQSNGPPSGWNDLASTLGPDRLIVAYLDGIYILSPDDPVLEQMLAFSCERQPSIRLDPAKCKMLALGDIQTNYCLNRNSCAADQVLMQGNEAGELQMTLHNVRQTIGQNEQGFRQFAGIFQETSQKWETECKDFCDVIVWAYANAVSQVCVEDDGSCDRIRERLEQFEPLNDIVPSVRGWGTGDAIPDPPKSISYSPGEYCPSFAEDVVGAHPSFRSASPAPGAPRPPSPARIPPQNADNEPRASAPAPGPVNHYARSASPAPMANQYTRAASRAPAGNQYARAASPGPRQQQQQYGSYGRTSSPQPCYERSGECIDLDLLELLYYTYADC</sequence>
<reference evidence="2 3" key="1">
    <citation type="submission" date="2018-11" db="EMBL/GenBank/DDBJ databases">
        <title>Genome sequence of Saitozyma podzolica DSM 27192.</title>
        <authorList>
            <person name="Aliyu H."/>
            <person name="Gorte O."/>
            <person name="Ochsenreither K."/>
        </authorList>
    </citation>
    <scope>NUCLEOTIDE SEQUENCE [LARGE SCALE GENOMIC DNA]</scope>
    <source>
        <strain evidence="2 3">DSM 27192</strain>
    </source>
</reference>
<dbReference type="OrthoDB" id="19092at2759"/>
<proteinExistence type="predicted"/>
<gene>
    <name evidence="2" type="ORF">EHS25_004727</name>
</gene>
<dbReference type="SUPFAM" id="SSF103657">
    <property type="entry name" value="BAR/IMD domain-like"/>
    <property type="match status" value="1"/>
</dbReference>
<evidence type="ECO:0000256" key="1">
    <source>
        <dbReference type="SAM" id="MobiDB-lite"/>
    </source>
</evidence>
<feature type="compositionally biased region" description="Low complexity" evidence="1">
    <location>
        <begin position="293"/>
        <end position="312"/>
    </location>
</feature>
<name>A0A427Y2M6_9TREE</name>